<dbReference type="GO" id="GO:0004527">
    <property type="term" value="F:exonuclease activity"/>
    <property type="evidence" value="ECO:0007669"/>
    <property type="project" value="UniProtKB-KW"/>
</dbReference>
<evidence type="ECO:0000256" key="7">
    <source>
        <dbReference type="ARBA" id="ARBA00022840"/>
    </source>
</evidence>
<dbReference type="InterPro" id="IPR000212">
    <property type="entry name" value="DNA_helicase_UvrD/REP"/>
</dbReference>
<dbReference type="InterPro" id="IPR027417">
    <property type="entry name" value="P-loop_NTPase"/>
</dbReference>
<dbReference type="InterPro" id="IPR038726">
    <property type="entry name" value="PDDEXK_AddAB-type"/>
</dbReference>
<dbReference type="PROSITE" id="PS51217">
    <property type="entry name" value="UVRD_HELICASE_CTER"/>
    <property type="match status" value="1"/>
</dbReference>
<dbReference type="GO" id="GO:0043138">
    <property type="term" value="F:3'-5' DNA helicase activity"/>
    <property type="evidence" value="ECO:0007669"/>
    <property type="project" value="UniProtKB-EC"/>
</dbReference>
<evidence type="ECO:0000256" key="11">
    <source>
        <dbReference type="ARBA" id="ARBA00034617"/>
    </source>
</evidence>
<dbReference type="Gene3D" id="1.10.486.10">
    <property type="entry name" value="PCRA, domain 4"/>
    <property type="match status" value="1"/>
</dbReference>
<organism evidence="18 19">
    <name type="scientific">Tianweitania sediminis</name>
    <dbReference type="NCBI Taxonomy" id="1502156"/>
    <lineage>
        <taxon>Bacteria</taxon>
        <taxon>Pseudomonadati</taxon>
        <taxon>Pseudomonadota</taxon>
        <taxon>Alphaproteobacteria</taxon>
        <taxon>Hyphomicrobiales</taxon>
        <taxon>Phyllobacteriaceae</taxon>
        <taxon>Tianweitania</taxon>
    </lineage>
</organism>
<dbReference type="GO" id="GO:0005829">
    <property type="term" value="C:cytosol"/>
    <property type="evidence" value="ECO:0007669"/>
    <property type="project" value="TreeGrafter"/>
</dbReference>
<dbReference type="GO" id="GO:0005524">
    <property type="term" value="F:ATP binding"/>
    <property type="evidence" value="ECO:0007669"/>
    <property type="project" value="UniProtKB-UniRule"/>
</dbReference>
<dbReference type="Pfam" id="PF13361">
    <property type="entry name" value="UvrD_C"/>
    <property type="match status" value="1"/>
</dbReference>
<evidence type="ECO:0000313" key="19">
    <source>
        <dbReference type="Proteomes" id="UP000666240"/>
    </source>
</evidence>
<keyword evidence="4 15" id="KW-0378">Hydrolase</keyword>
<evidence type="ECO:0000256" key="9">
    <source>
        <dbReference type="ARBA" id="ARBA00023204"/>
    </source>
</evidence>
<dbReference type="SUPFAM" id="SSF52540">
    <property type="entry name" value="P-loop containing nucleoside triphosphate hydrolases"/>
    <property type="match status" value="1"/>
</dbReference>
<accession>A0A8J7RKN3</accession>
<dbReference type="Pfam" id="PF12705">
    <property type="entry name" value="PDDEXK_1"/>
    <property type="match status" value="1"/>
</dbReference>
<dbReference type="InterPro" id="IPR014016">
    <property type="entry name" value="UvrD-like_ATP-bd"/>
</dbReference>
<evidence type="ECO:0000256" key="2">
    <source>
        <dbReference type="ARBA" id="ARBA00022741"/>
    </source>
</evidence>
<dbReference type="InterPro" id="IPR011604">
    <property type="entry name" value="PDDEXK-like_dom_sf"/>
</dbReference>
<dbReference type="PROSITE" id="PS51198">
    <property type="entry name" value="UVRD_HELICASE_ATP_BIND"/>
    <property type="match status" value="1"/>
</dbReference>
<evidence type="ECO:0000259" key="17">
    <source>
        <dbReference type="PROSITE" id="PS51217"/>
    </source>
</evidence>
<keyword evidence="1" id="KW-0540">Nuclease</keyword>
<comment type="catalytic activity">
    <reaction evidence="11">
        <text>Couples ATP hydrolysis with the unwinding of duplex DNA by translocating in the 3'-5' direction.</text>
        <dbReference type="EC" id="5.6.2.4"/>
    </reaction>
</comment>
<dbReference type="SUPFAM" id="SSF52980">
    <property type="entry name" value="Restriction endonuclease-like"/>
    <property type="match status" value="1"/>
</dbReference>
<proteinExistence type="predicted"/>
<evidence type="ECO:0000256" key="4">
    <source>
        <dbReference type="ARBA" id="ARBA00022801"/>
    </source>
</evidence>
<dbReference type="RefSeq" id="WP_209333474.1">
    <property type="nucleotide sequence ID" value="NZ_JAGIYY010000001.1"/>
</dbReference>
<feature type="binding site" evidence="15">
    <location>
        <begin position="29"/>
        <end position="36"/>
    </location>
    <ligand>
        <name>ATP</name>
        <dbReference type="ChEBI" id="CHEBI:30616"/>
    </ligand>
</feature>
<gene>
    <name evidence="18" type="primary">addA</name>
    <name evidence="18" type="ORF">J5Y06_02230</name>
</gene>
<name>A0A8J7RKN3_9HYPH</name>
<feature type="domain" description="UvrD-like helicase ATP-binding" evidence="16">
    <location>
        <begin position="8"/>
        <end position="487"/>
    </location>
</feature>
<dbReference type="NCBIfam" id="TIGR02784">
    <property type="entry name" value="addA_alphas"/>
    <property type="match status" value="1"/>
</dbReference>
<protein>
    <recommendedName>
        <fullName evidence="12">DNA 3'-5' helicase</fullName>
        <ecNumber evidence="12">5.6.2.4</ecNumber>
    </recommendedName>
    <alternativeName>
        <fullName evidence="13">DNA 3'-5' helicase II</fullName>
    </alternativeName>
</protein>
<keyword evidence="2 15" id="KW-0547">Nucleotide-binding</keyword>
<keyword evidence="5 15" id="KW-0347">Helicase</keyword>
<evidence type="ECO:0000256" key="1">
    <source>
        <dbReference type="ARBA" id="ARBA00022722"/>
    </source>
</evidence>
<dbReference type="Pfam" id="PF00580">
    <property type="entry name" value="UvrD-helicase"/>
    <property type="match status" value="1"/>
</dbReference>
<dbReference type="InterPro" id="IPR014017">
    <property type="entry name" value="DNA_helicase_UvrD-like_C"/>
</dbReference>
<keyword evidence="10" id="KW-0413">Isomerase</keyword>
<evidence type="ECO:0000256" key="13">
    <source>
        <dbReference type="ARBA" id="ARBA00034923"/>
    </source>
</evidence>
<evidence type="ECO:0000256" key="5">
    <source>
        <dbReference type="ARBA" id="ARBA00022806"/>
    </source>
</evidence>
<dbReference type="AlphaFoldDB" id="A0A8J7RKN3"/>
<dbReference type="InterPro" id="IPR011335">
    <property type="entry name" value="Restrct_endonuc-II-like"/>
</dbReference>
<keyword evidence="9" id="KW-0234">DNA repair</keyword>
<dbReference type="EC" id="5.6.2.4" evidence="12"/>
<evidence type="ECO:0000256" key="3">
    <source>
        <dbReference type="ARBA" id="ARBA00022763"/>
    </source>
</evidence>
<evidence type="ECO:0000256" key="15">
    <source>
        <dbReference type="PROSITE-ProRule" id="PRU00560"/>
    </source>
</evidence>
<comment type="catalytic activity">
    <reaction evidence="14">
        <text>ATP + H2O = ADP + phosphate + H(+)</text>
        <dbReference type="Rhea" id="RHEA:13065"/>
        <dbReference type="ChEBI" id="CHEBI:15377"/>
        <dbReference type="ChEBI" id="CHEBI:15378"/>
        <dbReference type="ChEBI" id="CHEBI:30616"/>
        <dbReference type="ChEBI" id="CHEBI:43474"/>
        <dbReference type="ChEBI" id="CHEBI:456216"/>
        <dbReference type="EC" id="5.6.2.4"/>
    </reaction>
</comment>
<feature type="domain" description="UvrD-like helicase C-terminal" evidence="17">
    <location>
        <begin position="488"/>
        <end position="789"/>
    </location>
</feature>
<dbReference type="GO" id="GO:0000725">
    <property type="term" value="P:recombinational repair"/>
    <property type="evidence" value="ECO:0007669"/>
    <property type="project" value="TreeGrafter"/>
</dbReference>
<keyword evidence="3" id="KW-0227">DNA damage</keyword>
<dbReference type="InterPro" id="IPR014151">
    <property type="entry name" value="DNA_helicase_AddA"/>
</dbReference>
<dbReference type="GO" id="GO:0003677">
    <property type="term" value="F:DNA binding"/>
    <property type="evidence" value="ECO:0007669"/>
    <property type="project" value="UniProtKB-KW"/>
</dbReference>
<evidence type="ECO:0000256" key="12">
    <source>
        <dbReference type="ARBA" id="ARBA00034808"/>
    </source>
</evidence>
<dbReference type="Gene3D" id="3.90.320.10">
    <property type="match status" value="1"/>
</dbReference>
<dbReference type="Gene3D" id="3.40.50.300">
    <property type="entry name" value="P-loop containing nucleotide triphosphate hydrolases"/>
    <property type="match status" value="4"/>
</dbReference>
<dbReference type="Proteomes" id="UP000666240">
    <property type="component" value="Unassembled WGS sequence"/>
</dbReference>
<keyword evidence="8" id="KW-0238">DNA-binding</keyword>
<reference evidence="18" key="1">
    <citation type="submission" date="2021-03" db="EMBL/GenBank/DDBJ databases">
        <title>Genome sequencing and assembly of Tianweitania sediminis.</title>
        <authorList>
            <person name="Chhetri G."/>
        </authorList>
    </citation>
    <scope>NUCLEOTIDE SEQUENCE</scope>
    <source>
        <strain evidence="18">Z8</strain>
    </source>
</reference>
<evidence type="ECO:0000256" key="6">
    <source>
        <dbReference type="ARBA" id="ARBA00022839"/>
    </source>
</evidence>
<evidence type="ECO:0000256" key="8">
    <source>
        <dbReference type="ARBA" id="ARBA00023125"/>
    </source>
</evidence>
<evidence type="ECO:0000256" key="10">
    <source>
        <dbReference type="ARBA" id="ARBA00023235"/>
    </source>
</evidence>
<dbReference type="GO" id="GO:0033202">
    <property type="term" value="C:DNA helicase complex"/>
    <property type="evidence" value="ECO:0007669"/>
    <property type="project" value="TreeGrafter"/>
</dbReference>
<keyword evidence="19" id="KW-1185">Reference proteome</keyword>
<keyword evidence="6" id="KW-0269">Exonuclease</keyword>
<dbReference type="EMBL" id="JAGIYY010000001">
    <property type="protein sequence ID" value="MBP0437469.1"/>
    <property type="molecule type" value="Genomic_DNA"/>
</dbReference>
<dbReference type="PANTHER" id="PTHR11070">
    <property type="entry name" value="UVRD / RECB / PCRA DNA HELICASE FAMILY MEMBER"/>
    <property type="match status" value="1"/>
</dbReference>
<comment type="caution">
    <text evidence="18">The sequence shown here is derived from an EMBL/GenBank/DDBJ whole genome shotgun (WGS) entry which is preliminary data.</text>
</comment>
<evidence type="ECO:0000256" key="14">
    <source>
        <dbReference type="ARBA" id="ARBA00048988"/>
    </source>
</evidence>
<evidence type="ECO:0000259" key="16">
    <source>
        <dbReference type="PROSITE" id="PS51198"/>
    </source>
</evidence>
<evidence type="ECO:0000313" key="18">
    <source>
        <dbReference type="EMBL" id="MBP0437469.1"/>
    </source>
</evidence>
<dbReference type="PANTHER" id="PTHR11070:SF2">
    <property type="entry name" value="ATP-DEPENDENT DNA HELICASE SRS2"/>
    <property type="match status" value="1"/>
</dbReference>
<sequence>MSRRLLIPNDTLLAQKEASDPLRSVWVSAHAGSGKTHVLSQRVVRLLLAGTDPSRILCLTYTRAAAANMANRIFRDLGRWAMLEDAALAEQISAIDGRRASPETCRKARRLFAQALETPGGLKIQTIHAFCEALLHQFPLEANIAGHFELLEGQAAEALVAEARRRLLLGTAGETDPELTAAFATVLARGGEWGLEQLLDEIVAKRDDLAAAIADLDQFELREEHGFRPEESAESLALEVWPDAFFDAALAETVLDCAAGKVKATSFAEGLKAVCAISGAQAFSAICELFLTAKGEPRKATHIAVKEVVSRIPGFADHYDRMASALLACTDRIALLEMVQATEAALVIAERLIGSYFRMKHARGFLDFEDLIRRTIALLAREDAGPWIRYRLDQGIDHILVDEAQDTSPQQWAVIRQLSDEFFSGQGARPNTERTIFAVGDQKQSIYSFQGAEPESFEWNRQSFKRDVEAAERSFNTIKLERSFRSTEDVLSAVDAVLSDPERRRGLSPDGGSFQHRPIRLEPGFVEVWSSVGQTVAPEPDDWTLSIDHAKAPAVQVAERIADRIQTWLKDKEMLPGTGRPVSPGDVMVLVRKRDSFIHALTRALKNRNIAVAGADRLSLPAHIAVKDLVALGRIVLQPDDDLSLAALLKSPIFGLDDDALFAFAYKRGEGVSLYTSLRRAAADDLVLHSVVQQLDSWRKEAGFRPAFEFFAGLLGAGGVRQKMISRLGHEAGEIIDEFQSFLLAAEQAGAVDLEAVLALLSQSGPDIKREMDQTRNEVRIMTVHAAKGLEAPVVFLVDSGGEPFSASHLPRLLPYEASSGRKRFLWRASKDLSNAATRQIEAVLRAKAEDEYRRLLYVGMTRAEDRLVVCGYHGRNPPRGATWLSMVQAGLSGLPATTTLHDEEQGTVLRYQVSRGAAVEPEQRDLSSPPALPPVPAFLRELAPPPTRLPRPLAPSRASALIETEPRDAPVDRSPVLDEDTQPGFAILRGTAIHRLLQLLPDLPREDQRSAATRYLGRIGGAWPAGEREAALQSVFAVIEDPSFAPLFAPGSRAEVGVMGTLDVGSTPRAIAGTVDRLVVTEDAVLIVDYKTNRPVPQDLPAVPGAYVVQLALYRALLKEIYPGKAVSAALLFTEGPILIPLPHQIMDEALKKLRVGSQDGTPLQG</sequence>
<keyword evidence="7 15" id="KW-0067">ATP-binding</keyword>